<dbReference type="Proteomes" id="UP001168552">
    <property type="component" value="Unassembled WGS sequence"/>
</dbReference>
<keyword evidence="1 3" id="KW-0732">Signal</keyword>
<gene>
    <name evidence="5" type="ORF">QWY31_03955</name>
</gene>
<dbReference type="InterPro" id="IPR046357">
    <property type="entry name" value="PPIase_dom_sf"/>
</dbReference>
<protein>
    <submittedName>
        <fullName evidence="5">Peptidylprolyl isomerase</fullName>
        <ecNumber evidence="5">5.2.1.8</ecNumber>
    </submittedName>
</protein>
<evidence type="ECO:0000313" key="6">
    <source>
        <dbReference type="Proteomes" id="UP001168552"/>
    </source>
</evidence>
<dbReference type="SUPFAM" id="SSF109998">
    <property type="entry name" value="Triger factor/SurA peptide-binding domain-like"/>
    <property type="match status" value="1"/>
</dbReference>
<keyword evidence="2" id="KW-0697">Rotamase</keyword>
<dbReference type="RefSeq" id="WP_320003168.1">
    <property type="nucleotide sequence ID" value="NZ_JAUHJS010000002.1"/>
</dbReference>
<dbReference type="Gene3D" id="1.10.4030.10">
    <property type="entry name" value="Porin chaperone SurA, peptide-binding domain"/>
    <property type="match status" value="1"/>
</dbReference>
<dbReference type="Pfam" id="PF00639">
    <property type="entry name" value="Rotamase"/>
    <property type="match status" value="2"/>
</dbReference>
<sequence>MNSRYSLKTLLVTLLFTTTLAFSSAWGQGNPIVVDKIIGKVDNYIVLKSDLERAYLEFMSRGEITGGNARCEILESLIINKLLVAKAEIDSVIVSDVEVESNLDNRMRYIIAQIGSEDMIEKYYNKTIAQFKEELREQVKEQLIVQTMQRTLTEGINVTPNEVKKFFNQIPKDSLPYFSTEVEIAQIIKKPSISKTQKDLVRNQLIDLRKRIMNGESFEALAKEYSQEPGADKSGGNIGFFKRGELAPEYEAASLKLRPGEISMPVETEFGFHLIQLIERRGNEFNTRHILLFPNSSSGDIEEATAFLDSIRTLIINDSISFEKAAKELSDDNLTASNGGFFTDDSGASRVSVEDIDPVIFFTIDTMQVGNITRPMAFRTEDGKEAVRILYFKEKLKPHQANLADDYQKIRMAALNQKKTQILNEWFDKAKDDVFIDIDPEYNHCNILGSQ</sequence>
<dbReference type="EC" id="5.2.1.8" evidence="5"/>
<dbReference type="InterPro" id="IPR027304">
    <property type="entry name" value="Trigger_fact/SurA_dom_sf"/>
</dbReference>
<keyword evidence="2 5" id="KW-0413">Isomerase</keyword>
<dbReference type="SUPFAM" id="SSF54534">
    <property type="entry name" value="FKBP-like"/>
    <property type="match status" value="2"/>
</dbReference>
<accession>A0ABT8F2F8</accession>
<feature type="signal peptide" evidence="3">
    <location>
        <begin position="1"/>
        <end position="21"/>
    </location>
</feature>
<dbReference type="InterPro" id="IPR050280">
    <property type="entry name" value="OMP_Chaperone_SurA"/>
</dbReference>
<keyword evidence="6" id="KW-1185">Reference proteome</keyword>
<dbReference type="PROSITE" id="PS50198">
    <property type="entry name" value="PPIC_PPIASE_2"/>
    <property type="match status" value="2"/>
</dbReference>
<evidence type="ECO:0000313" key="5">
    <source>
        <dbReference type="EMBL" id="MDN4164641.1"/>
    </source>
</evidence>
<organism evidence="5 6">
    <name type="scientific">Shiella aurantiaca</name>
    <dbReference type="NCBI Taxonomy" id="3058365"/>
    <lineage>
        <taxon>Bacteria</taxon>
        <taxon>Pseudomonadati</taxon>
        <taxon>Bacteroidota</taxon>
        <taxon>Cytophagia</taxon>
        <taxon>Cytophagales</taxon>
        <taxon>Shiellaceae</taxon>
        <taxon>Shiella</taxon>
    </lineage>
</organism>
<evidence type="ECO:0000256" key="1">
    <source>
        <dbReference type="ARBA" id="ARBA00022729"/>
    </source>
</evidence>
<reference evidence="5" key="1">
    <citation type="submission" date="2023-06" db="EMBL/GenBank/DDBJ databases">
        <title>Cytophagales bacterium Strain LB-30, isolated from soil.</title>
        <authorList>
            <person name="Liu B."/>
        </authorList>
    </citation>
    <scope>NUCLEOTIDE SEQUENCE</scope>
    <source>
        <strain evidence="5">LB-30</strain>
    </source>
</reference>
<comment type="caution">
    <text evidence="5">The sequence shown here is derived from an EMBL/GenBank/DDBJ whole genome shotgun (WGS) entry which is preliminary data.</text>
</comment>
<feature type="domain" description="PpiC" evidence="4">
    <location>
        <begin position="179"/>
        <end position="279"/>
    </location>
</feature>
<dbReference type="Gene3D" id="3.10.50.40">
    <property type="match status" value="2"/>
</dbReference>
<dbReference type="GO" id="GO:0003755">
    <property type="term" value="F:peptidyl-prolyl cis-trans isomerase activity"/>
    <property type="evidence" value="ECO:0007669"/>
    <property type="project" value="UniProtKB-EC"/>
</dbReference>
<evidence type="ECO:0000259" key="4">
    <source>
        <dbReference type="PROSITE" id="PS50198"/>
    </source>
</evidence>
<evidence type="ECO:0000256" key="3">
    <source>
        <dbReference type="SAM" id="SignalP"/>
    </source>
</evidence>
<proteinExistence type="predicted"/>
<dbReference type="PANTHER" id="PTHR47637:SF1">
    <property type="entry name" value="CHAPERONE SURA"/>
    <property type="match status" value="1"/>
</dbReference>
<feature type="chain" id="PRO_5046981555" evidence="3">
    <location>
        <begin position="22"/>
        <end position="451"/>
    </location>
</feature>
<name>A0ABT8F2F8_9BACT</name>
<evidence type="ECO:0000256" key="2">
    <source>
        <dbReference type="PROSITE-ProRule" id="PRU00278"/>
    </source>
</evidence>
<dbReference type="EMBL" id="JAUHJS010000002">
    <property type="protein sequence ID" value="MDN4164641.1"/>
    <property type="molecule type" value="Genomic_DNA"/>
</dbReference>
<dbReference type="InterPro" id="IPR000297">
    <property type="entry name" value="PPIase_PpiC"/>
</dbReference>
<feature type="domain" description="PpiC" evidence="4">
    <location>
        <begin position="282"/>
        <end position="391"/>
    </location>
</feature>
<dbReference type="PANTHER" id="PTHR47637">
    <property type="entry name" value="CHAPERONE SURA"/>
    <property type="match status" value="1"/>
</dbReference>